<feature type="domain" description="Arsenosugar biosynthesis radical SAM protein ArsS-like C-terminal" evidence="6">
    <location>
        <begin position="193"/>
        <end position="320"/>
    </location>
</feature>
<accession>A0A395XP22</accession>
<name>A0A395XP22_9FIRM</name>
<dbReference type="SFLD" id="SFLDG01067">
    <property type="entry name" value="SPASM/twitch_domain_containing"/>
    <property type="match status" value="1"/>
</dbReference>
<keyword evidence="1" id="KW-0949">S-adenosyl-L-methionine</keyword>
<evidence type="ECO:0000256" key="2">
    <source>
        <dbReference type="ARBA" id="ARBA00022723"/>
    </source>
</evidence>
<feature type="domain" description="Radical SAM core" evidence="5">
    <location>
        <begin position="37"/>
        <end position="183"/>
    </location>
</feature>
<sequence>MDEIINDFHDLDQIPVFQTQIDPEMMNTADRLEVLQMNIGRICNLACKHCHVCAGPNRTEVMSREVMADCIQFAREQQVQTIDITGGAPEMNPDFEWLVTEACKVCSHVIVRTNLTVLLNPEYEHLIEFYARQKVEIVCSLPYYRADQMDRVRGTGTFDGAIQVLQKLNTLGYGKNPELVLNMVYNPAGAFFPPDQTAMELEYKEHLEADFGIVFNALYTLYNNPMGRFGAFLRRSGNLSGYMKKLYDAFNPATVEALMCRFQISVDYDGKLYDCDFNLAAGLPIFSKETIADWIGKPYTARKIRMDKHCYACTAGAGSS</sequence>
<dbReference type="PANTHER" id="PTHR43728">
    <property type="entry name" value="SLR0304 PROTEIN"/>
    <property type="match status" value="1"/>
</dbReference>
<dbReference type="GO" id="GO:0051536">
    <property type="term" value="F:iron-sulfur cluster binding"/>
    <property type="evidence" value="ECO:0007669"/>
    <property type="project" value="UniProtKB-KW"/>
</dbReference>
<dbReference type="InterPro" id="IPR013785">
    <property type="entry name" value="Aldolase_TIM"/>
</dbReference>
<organism evidence="7 8">
    <name type="scientific">Dorea formicigenerans</name>
    <dbReference type="NCBI Taxonomy" id="39486"/>
    <lineage>
        <taxon>Bacteria</taxon>
        <taxon>Bacillati</taxon>
        <taxon>Bacillota</taxon>
        <taxon>Clostridia</taxon>
        <taxon>Lachnospirales</taxon>
        <taxon>Lachnospiraceae</taxon>
        <taxon>Dorea</taxon>
    </lineage>
</organism>
<dbReference type="Gene3D" id="3.20.20.70">
    <property type="entry name" value="Aldolase class I"/>
    <property type="match status" value="1"/>
</dbReference>
<proteinExistence type="predicted"/>
<evidence type="ECO:0000256" key="4">
    <source>
        <dbReference type="ARBA" id="ARBA00023014"/>
    </source>
</evidence>
<dbReference type="GO" id="GO:0003824">
    <property type="term" value="F:catalytic activity"/>
    <property type="evidence" value="ECO:0007669"/>
    <property type="project" value="InterPro"/>
</dbReference>
<dbReference type="EMBL" id="QSAJ01000005">
    <property type="protein sequence ID" value="RGW55099.1"/>
    <property type="molecule type" value="Genomic_DNA"/>
</dbReference>
<evidence type="ECO:0000256" key="3">
    <source>
        <dbReference type="ARBA" id="ARBA00023004"/>
    </source>
</evidence>
<evidence type="ECO:0000259" key="6">
    <source>
        <dbReference type="Pfam" id="PF12345"/>
    </source>
</evidence>
<dbReference type="NCBIfam" id="TIGR04167">
    <property type="entry name" value="rSAM_SeCys"/>
    <property type="match status" value="1"/>
</dbReference>
<protein>
    <submittedName>
        <fullName evidence="7">Radical SAM/Cys-rich domain protein</fullName>
    </submittedName>
</protein>
<dbReference type="Pfam" id="PF12345">
    <property type="entry name" value="DUF3641"/>
    <property type="match status" value="1"/>
</dbReference>
<dbReference type="Pfam" id="PF04055">
    <property type="entry name" value="Radical_SAM"/>
    <property type="match status" value="1"/>
</dbReference>
<dbReference type="Proteomes" id="UP000266376">
    <property type="component" value="Unassembled WGS sequence"/>
</dbReference>
<evidence type="ECO:0000259" key="5">
    <source>
        <dbReference type="Pfam" id="PF04055"/>
    </source>
</evidence>
<dbReference type="AlphaFoldDB" id="A0A395XP22"/>
<evidence type="ECO:0000256" key="1">
    <source>
        <dbReference type="ARBA" id="ARBA00022691"/>
    </source>
</evidence>
<reference evidence="7 8" key="1">
    <citation type="submission" date="2018-08" db="EMBL/GenBank/DDBJ databases">
        <title>A genome reference for cultivated species of the human gut microbiota.</title>
        <authorList>
            <person name="Zou Y."/>
            <person name="Xue W."/>
            <person name="Luo G."/>
        </authorList>
    </citation>
    <scope>NUCLEOTIDE SEQUENCE [LARGE SCALE GENOMIC DNA]</scope>
    <source>
        <strain evidence="7 8">AF12-11</strain>
    </source>
</reference>
<dbReference type="InterPro" id="IPR007197">
    <property type="entry name" value="rSAM"/>
</dbReference>
<dbReference type="InterPro" id="IPR024521">
    <property type="entry name" value="ArsS-like_C"/>
</dbReference>
<dbReference type="SUPFAM" id="SSF102114">
    <property type="entry name" value="Radical SAM enzymes"/>
    <property type="match status" value="1"/>
</dbReference>
<dbReference type="PANTHER" id="PTHR43728:SF1">
    <property type="entry name" value="FE-S OXIDOREDUCTASE"/>
    <property type="match status" value="1"/>
</dbReference>
<evidence type="ECO:0000313" key="7">
    <source>
        <dbReference type="EMBL" id="RGW55099.1"/>
    </source>
</evidence>
<keyword evidence="4" id="KW-0411">Iron-sulfur</keyword>
<dbReference type="SFLD" id="SFLDS00029">
    <property type="entry name" value="Radical_SAM"/>
    <property type="match status" value="1"/>
</dbReference>
<keyword evidence="2" id="KW-0479">Metal-binding</keyword>
<dbReference type="GO" id="GO:0046872">
    <property type="term" value="F:metal ion binding"/>
    <property type="evidence" value="ECO:0007669"/>
    <property type="project" value="UniProtKB-KW"/>
</dbReference>
<keyword evidence="3" id="KW-0408">Iron</keyword>
<dbReference type="InterPro" id="IPR058240">
    <property type="entry name" value="rSAM_sf"/>
</dbReference>
<evidence type="ECO:0000313" key="8">
    <source>
        <dbReference type="Proteomes" id="UP000266376"/>
    </source>
</evidence>
<dbReference type="CDD" id="cd01335">
    <property type="entry name" value="Radical_SAM"/>
    <property type="match status" value="1"/>
</dbReference>
<comment type="caution">
    <text evidence="7">The sequence shown here is derived from an EMBL/GenBank/DDBJ whole genome shotgun (WGS) entry which is preliminary data.</text>
</comment>
<dbReference type="InterPro" id="IPR026351">
    <property type="entry name" value="rSAM_ArsS-like"/>
</dbReference>
<gene>
    <name evidence="7" type="ORF">DWV67_03415</name>
</gene>